<evidence type="ECO:0000313" key="4">
    <source>
        <dbReference type="Proteomes" id="UP000028623"/>
    </source>
</evidence>
<evidence type="ECO:0000259" key="2">
    <source>
        <dbReference type="Pfam" id="PF18962"/>
    </source>
</evidence>
<accession>A0A085BHQ7</accession>
<dbReference type="InterPro" id="IPR013517">
    <property type="entry name" value="FG-GAP"/>
</dbReference>
<dbReference type="InterPro" id="IPR026444">
    <property type="entry name" value="Secre_tail"/>
</dbReference>
<dbReference type="InterPro" id="IPR028994">
    <property type="entry name" value="Integrin_alpha_N"/>
</dbReference>
<feature type="domain" description="Secretion system C-terminal sorting" evidence="2">
    <location>
        <begin position="507"/>
        <end position="574"/>
    </location>
</feature>
<sequence length="576" mass="63904">MKKFYISILALSAMITKAQSFEEVSQPALQNYFYSASAVADFDNDGFQDIFFTGAIDSDGDTNVDVTSNDFYKNTNGNFSSIQNFGDNSVHLSAVKFIDFDNDGLLDVVTTGLSYNDIVNYQQYRWKNTGSAFTLIDNAPGKIYGGLDVFDFSHDGKQDYAINGTQYIANVGFSQDLDLYTNNSNGFQKTEAWLPGTQNGSFKIVDLNNDNELDAVVNGFNSDYEGTFNIYINENGTLVQKSQLPPVSDSKMAFADFNGDGFLDFVVTGQDENFDSYLAVFTNDGQGNFTESKFEGEGLSAGNVEVGDLNNDGYYDFVVMGDDDNYDGYTNIYLYNPQLQKFEKSEDSGLYNLGSGGTLALFDYDNDGNLDILANGFDWADADLMPYTKLFRNTTTVSNQKPNAPTILTATENNNKINFSWSGASDDKTLENSLQYELTVGSEAGKSDIAKYIVTTKSWYLDKANLPSKIFWSVKAIDASKKYSDKSQEKEFSVLEVSDSKNEAVSIYPNPVKDVLNVKTASKIKTHKVYNLSGQVVSSKLISDKTIDFSRLEKGIYVLEIQLENGKKLTQKIIKN</sequence>
<dbReference type="AlphaFoldDB" id="A0A085BHQ7"/>
<dbReference type="Gene3D" id="2.130.10.130">
    <property type="entry name" value="Integrin alpha, N-terminal"/>
    <property type="match status" value="2"/>
</dbReference>
<name>A0A085BHQ7_9FLAO</name>
<dbReference type="EMBL" id="JPLY01000003">
    <property type="protein sequence ID" value="KFC22002.1"/>
    <property type="molecule type" value="Genomic_DNA"/>
</dbReference>
<keyword evidence="3" id="KW-0401">Integrin</keyword>
<dbReference type="Pfam" id="PF13517">
    <property type="entry name" value="FG-GAP_3"/>
    <property type="match status" value="2"/>
</dbReference>
<reference evidence="3 4" key="1">
    <citation type="submission" date="2014-07" db="EMBL/GenBank/DDBJ databases">
        <title>Epilithonimonas lactis LMG 22401 Genome.</title>
        <authorList>
            <person name="Pipes S.E."/>
            <person name="Stropko S.J."/>
        </authorList>
    </citation>
    <scope>NUCLEOTIDE SEQUENCE [LARGE SCALE GENOMIC DNA]</scope>
    <source>
        <strain evidence="3 4">LMG 24401</strain>
    </source>
</reference>
<dbReference type="STRING" id="421072.SAMN04488097_2318"/>
<dbReference type="SUPFAM" id="SSF69318">
    <property type="entry name" value="Integrin alpha N-terminal domain"/>
    <property type="match status" value="1"/>
</dbReference>
<dbReference type="Gene3D" id="2.60.40.10">
    <property type="entry name" value="Immunoglobulins"/>
    <property type="match status" value="1"/>
</dbReference>
<organism evidence="3 4">
    <name type="scientific">Epilithonimonas lactis</name>
    <dbReference type="NCBI Taxonomy" id="421072"/>
    <lineage>
        <taxon>Bacteria</taxon>
        <taxon>Pseudomonadati</taxon>
        <taxon>Bacteroidota</taxon>
        <taxon>Flavobacteriia</taxon>
        <taxon>Flavobacteriales</taxon>
        <taxon>Weeksellaceae</taxon>
        <taxon>Chryseobacterium group</taxon>
        <taxon>Epilithonimonas</taxon>
    </lineage>
</organism>
<gene>
    <name evidence="3" type="ORF">IO89_08520</name>
</gene>
<dbReference type="OrthoDB" id="9816120at2"/>
<evidence type="ECO:0000256" key="1">
    <source>
        <dbReference type="ARBA" id="ARBA00022729"/>
    </source>
</evidence>
<dbReference type="InterPro" id="IPR013783">
    <property type="entry name" value="Ig-like_fold"/>
</dbReference>
<keyword evidence="1" id="KW-0732">Signal</keyword>
<proteinExistence type="predicted"/>
<keyword evidence="4" id="KW-1185">Reference proteome</keyword>
<dbReference type="GO" id="GO:0007229">
    <property type="term" value="P:integrin-mediated signaling pathway"/>
    <property type="evidence" value="ECO:0007669"/>
    <property type="project" value="UniProtKB-KW"/>
</dbReference>
<protein>
    <submittedName>
        <fullName evidence="3">Alpha integrin</fullName>
    </submittedName>
</protein>
<comment type="caution">
    <text evidence="3">The sequence shown here is derived from an EMBL/GenBank/DDBJ whole genome shotgun (WGS) entry which is preliminary data.</text>
</comment>
<dbReference type="RefSeq" id="WP_034975283.1">
    <property type="nucleotide sequence ID" value="NZ_FOFI01000003.1"/>
</dbReference>
<dbReference type="eggNOG" id="COG4733">
    <property type="taxonomic scope" value="Bacteria"/>
</dbReference>
<dbReference type="PANTHER" id="PTHR46580:SF4">
    <property type="entry name" value="ATP_GTP-BINDING PROTEIN"/>
    <property type="match status" value="1"/>
</dbReference>
<evidence type="ECO:0000313" key="3">
    <source>
        <dbReference type="EMBL" id="KFC22002.1"/>
    </source>
</evidence>
<dbReference type="NCBIfam" id="TIGR04183">
    <property type="entry name" value="Por_Secre_tail"/>
    <property type="match status" value="1"/>
</dbReference>
<dbReference type="PANTHER" id="PTHR46580">
    <property type="entry name" value="SENSOR KINASE-RELATED"/>
    <property type="match status" value="1"/>
</dbReference>
<dbReference type="Pfam" id="PF18962">
    <property type="entry name" value="Por_Secre_tail"/>
    <property type="match status" value="1"/>
</dbReference>
<dbReference type="Proteomes" id="UP000028623">
    <property type="component" value="Unassembled WGS sequence"/>
</dbReference>